<dbReference type="GO" id="GO:0006974">
    <property type="term" value="P:DNA damage response"/>
    <property type="evidence" value="ECO:0007669"/>
    <property type="project" value="TreeGrafter"/>
</dbReference>
<gene>
    <name evidence="3" type="ORF">Celaphus_00011039</name>
</gene>
<feature type="domain" description="UBZ2-type" evidence="2">
    <location>
        <begin position="99"/>
        <end position="135"/>
    </location>
</feature>
<evidence type="ECO:0000313" key="4">
    <source>
        <dbReference type="Proteomes" id="UP000242450"/>
    </source>
</evidence>
<comment type="caution">
    <text evidence="3">The sequence shown here is derived from an EMBL/GenBank/DDBJ whole genome shotgun (WGS) entry which is preliminary data.</text>
</comment>
<dbReference type="AlphaFoldDB" id="A0A212CR19"/>
<dbReference type="InterPro" id="IPR031490">
    <property type="entry name" value="UBZ2_FAAP20"/>
</dbReference>
<evidence type="ECO:0000313" key="3">
    <source>
        <dbReference type="EMBL" id="OWK08456.1"/>
    </source>
</evidence>
<sequence>MVTPAEGGAEQSPRSCGAGEEPGRAHDHGLWSGEEPAATQYPLHRSALVGPQGTDCTRGTDKGGWASAATKRRIASAEEQPSEEQPSQRQPSVDSATTLQSCPMCQVDFAPGLAQLDVDSHLAQCLADSTDDIEW</sequence>
<reference evidence="3 4" key="1">
    <citation type="journal article" date="2018" name="Mol. Genet. Genomics">
        <title>The red deer Cervus elaphus genome CerEla1.0: sequencing, annotating, genes, and chromosomes.</title>
        <authorList>
            <person name="Bana N.A."/>
            <person name="Nyiri A."/>
            <person name="Nagy J."/>
            <person name="Frank K."/>
            <person name="Nagy T."/>
            <person name="Steger V."/>
            <person name="Schiller M."/>
            <person name="Lakatos P."/>
            <person name="Sugar L."/>
            <person name="Horn P."/>
            <person name="Barta E."/>
            <person name="Orosz L."/>
        </authorList>
    </citation>
    <scope>NUCLEOTIDE SEQUENCE [LARGE SCALE GENOMIC DNA]</scope>
    <source>
        <strain evidence="3">Hungarian</strain>
    </source>
</reference>
<dbReference type="EMBL" id="MKHE01000014">
    <property type="protein sequence ID" value="OWK08456.1"/>
    <property type="molecule type" value="Genomic_DNA"/>
</dbReference>
<dbReference type="GO" id="GO:0043130">
    <property type="term" value="F:ubiquitin binding"/>
    <property type="evidence" value="ECO:0007669"/>
    <property type="project" value="InterPro"/>
</dbReference>
<dbReference type="Pfam" id="PF15750">
    <property type="entry name" value="UBZ_FAAP20"/>
    <property type="match status" value="1"/>
</dbReference>
<feature type="compositionally biased region" description="Low complexity" evidence="1">
    <location>
        <begin position="77"/>
        <end position="92"/>
    </location>
</feature>
<evidence type="ECO:0000259" key="2">
    <source>
        <dbReference type="PROSITE" id="PS51906"/>
    </source>
</evidence>
<accession>A0A212CR19</accession>
<organism evidence="3 4">
    <name type="scientific">Cervus elaphus hippelaphus</name>
    <name type="common">European red deer</name>
    <dbReference type="NCBI Taxonomy" id="46360"/>
    <lineage>
        <taxon>Eukaryota</taxon>
        <taxon>Metazoa</taxon>
        <taxon>Chordata</taxon>
        <taxon>Craniata</taxon>
        <taxon>Vertebrata</taxon>
        <taxon>Euteleostomi</taxon>
        <taxon>Mammalia</taxon>
        <taxon>Eutheria</taxon>
        <taxon>Laurasiatheria</taxon>
        <taxon>Artiodactyla</taxon>
        <taxon>Ruminantia</taxon>
        <taxon>Pecora</taxon>
        <taxon>Cervidae</taxon>
        <taxon>Cervinae</taxon>
        <taxon>Cervus</taxon>
    </lineage>
</organism>
<dbReference type="OrthoDB" id="10063431at2759"/>
<dbReference type="PROSITE" id="PS51906">
    <property type="entry name" value="ZF_UBZ2"/>
    <property type="match status" value="1"/>
</dbReference>
<dbReference type="PANTHER" id="PTHR37862">
    <property type="entry name" value="FANCONI ANEMIA CORE COMPLEX-ASSOCIATED PROTEIN 20"/>
    <property type="match status" value="1"/>
</dbReference>
<dbReference type="InterPro" id="IPR052689">
    <property type="entry name" value="FA_core_complex_assoc"/>
</dbReference>
<name>A0A212CR19_CEREH</name>
<feature type="region of interest" description="Disordered" evidence="1">
    <location>
        <begin position="1"/>
        <end position="98"/>
    </location>
</feature>
<keyword evidence="4" id="KW-1185">Reference proteome</keyword>
<dbReference type="PANTHER" id="PTHR37862:SF1">
    <property type="entry name" value="FANCONI ANEMIA CORE COMPLEX-ASSOCIATED PROTEIN 20"/>
    <property type="match status" value="1"/>
</dbReference>
<dbReference type="Proteomes" id="UP000242450">
    <property type="component" value="Chromosome 14"/>
</dbReference>
<dbReference type="GO" id="GO:0043240">
    <property type="term" value="C:Fanconi anaemia nuclear complex"/>
    <property type="evidence" value="ECO:0007669"/>
    <property type="project" value="TreeGrafter"/>
</dbReference>
<proteinExistence type="predicted"/>
<protein>
    <submittedName>
        <fullName evidence="3">FAAP20</fullName>
    </submittedName>
</protein>
<dbReference type="GO" id="GO:0070530">
    <property type="term" value="F:K63-linked polyubiquitin modification-dependent protein binding"/>
    <property type="evidence" value="ECO:0007669"/>
    <property type="project" value="TreeGrafter"/>
</dbReference>
<evidence type="ECO:0000256" key="1">
    <source>
        <dbReference type="SAM" id="MobiDB-lite"/>
    </source>
</evidence>